<keyword evidence="1" id="KW-0812">Transmembrane</keyword>
<keyword evidence="3" id="KW-1185">Reference proteome</keyword>
<protein>
    <submittedName>
        <fullName evidence="2">GAP family protein</fullName>
    </submittedName>
</protein>
<reference evidence="3" key="1">
    <citation type="journal article" date="2019" name="Int. J. Syst. Evol. Microbiol.">
        <title>The Global Catalogue of Microorganisms (GCM) 10K type strain sequencing project: providing services to taxonomists for standard genome sequencing and annotation.</title>
        <authorList>
            <consortium name="The Broad Institute Genomics Platform"/>
            <consortium name="The Broad Institute Genome Sequencing Center for Infectious Disease"/>
            <person name="Wu L."/>
            <person name="Ma J."/>
        </authorList>
    </citation>
    <scope>NUCLEOTIDE SEQUENCE [LARGE SCALE GENOMIC DNA]</scope>
    <source>
        <strain evidence="3">DFY28</strain>
    </source>
</reference>
<name>A0ABW1QXQ8_9ACTN</name>
<evidence type="ECO:0000256" key="1">
    <source>
        <dbReference type="SAM" id="Phobius"/>
    </source>
</evidence>
<sequence>MDPTEMDAAGRTPGLAEVIGAVLPHAVGIALSPVPVIAVVLLLMSPRARTAAPVFLLGWIVGVSVLAVVASLLSEVTTPEGAAGTPAAVTRIVLGALLLALAVRTLRRPGGDDALPGWMAAVDSLPLARAFALAAALAALNPKNIGLGLAAADALSSNGAPLATTAAGDVAFVLVASASVGLPVLLQVLAPSRTAVPLQRLKKWLVAYNNVVVGTLLVVFGMIIVGNGITGL</sequence>
<proteinExistence type="predicted"/>
<dbReference type="EMBL" id="JBHSQI010000005">
    <property type="protein sequence ID" value="MFC6154346.1"/>
    <property type="molecule type" value="Genomic_DNA"/>
</dbReference>
<gene>
    <name evidence="2" type="ORF">ACFPWU_11820</name>
</gene>
<dbReference type="Pfam" id="PF11139">
    <property type="entry name" value="SfLAP"/>
    <property type="match status" value="1"/>
</dbReference>
<accession>A0ABW1QXQ8</accession>
<feature type="transmembrane region" description="Helical" evidence="1">
    <location>
        <begin position="160"/>
        <end position="186"/>
    </location>
</feature>
<keyword evidence="1" id="KW-0472">Membrane</keyword>
<feature type="transmembrane region" description="Helical" evidence="1">
    <location>
        <begin position="51"/>
        <end position="73"/>
    </location>
</feature>
<feature type="transmembrane region" description="Helical" evidence="1">
    <location>
        <begin position="207"/>
        <end position="229"/>
    </location>
</feature>
<keyword evidence="1" id="KW-1133">Transmembrane helix</keyword>
<evidence type="ECO:0000313" key="2">
    <source>
        <dbReference type="EMBL" id="MFC6154346.1"/>
    </source>
</evidence>
<feature type="transmembrane region" description="Helical" evidence="1">
    <location>
        <begin position="22"/>
        <end position="44"/>
    </location>
</feature>
<evidence type="ECO:0000313" key="3">
    <source>
        <dbReference type="Proteomes" id="UP001596098"/>
    </source>
</evidence>
<dbReference type="InterPro" id="IPR021315">
    <property type="entry name" value="Gap/Sap"/>
</dbReference>
<feature type="transmembrane region" description="Helical" evidence="1">
    <location>
        <begin position="118"/>
        <end position="140"/>
    </location>
</feature>
<dbReference type="Proteomes" id="UP001596098">
    <property type="component" value="Unassembled WGS sequence"/>
</dbReference>
<dbReference type="RefSeq" id="WP_164878673.1">
    <property type="nucleotide sequence ID" value="NZ_CP034929.1"/>
</dbReference>
<feature type="transmembrane region" description="Helical" evidence="1">
    <location>
        <begin position="85"/>
        <end position="106"/>
    </location>
</feature>
<comment type="caution">
    <text evidence="2">The sequence shown here is derived from an EMBL/GenBank/DDBJ whole genome shotgun (WGS) entry which is preliminary data.</text>
</comment>
<organism evidence="2 3">
    <name type="scientific">Nocardioides yefusunii</name>
    <dbReference type="NCBI Taxonomy" id="2500546"/>
    <lineage>
        <taxon>Bacteria</taxon>
        <taxon>Bacillati</taxon>
        <taxon>Actinomycetota</taxon>
        <taxon>Actinomycetes</taxon>
        <taxon>Propionibacteriales</taxon>
        <taxon>Nocardioidaceae</taxon>
        <taxon>Nocardioides</taxon>
    </lineage>
</organism>